<evidence type="ECO:0000256" key="6">
    <source>
        <dbReference type="ARBA" id="ARBA00022692"/>
    </source>
</evidence>
<keyword evidence="4" id="KW-0328">Glycosyltransferase</keyword>
<dbReference type="PANTHER" id="PTHR12468:SF2">
    <property type="entry name" value="GPI MANNOSYLTRANSFERASE 2"/>
    <property type="match status" value="1"/>
</dbReference>
<keyword evidence="6 10" id="KW-0812">Transmembrane</keyword>
<dbReference type="AlphaFoldDB" id="A0A4V2YZR5"/>
<sequence length="382" mass="42575">MIVRTVLERLRPIERDALGIWLASRVSMWVIAGATGWMFVAEGQNVAPALDRWQQWDFHHYWGIAMYGYEGDPTGVPNEAFFPGYPALLWLGHELGLRHVLAGLIVSLVAGAVAAVALGRIGELDGGTRVGRLAVLAWVTAPSAVFLAAPYTESLFLACALPAWLAARRQHWSAAGVLTALSCTVRVSGVFLAAAIAVHWLVTRRSAEADDARGRWSWAGFGWLFLPLAPLLAWSVYLEQQSGDWLAWLHAQSEGWDREFTSPWAAFDRTWQAAFGGTQSPGFAWMFRAEIVAMLIGIVLTIALVRWRRWGEATWVGLQIIAFGTSTWYFSVPRATLLWWPLWITIALLAERRRWVLWAYLAVSVPLMAVWAAAYLTSRWAG</sequence>
<keyword evidence="9 10" id="KW-0472">Membrane</keyword>
<dbReference type="InterPro" id="IPR007315">
    <property type="entry name" value="PIG-V/Gpi18"/>
</dbReference>
<dbReference type="GO" id="GO:0000009">
    <property type="term" value="F:alpha-1,6-mannosyltransferase activity"/>
    <property type="evidence" value="ECO:0007669"/>
    <property type="project" value="InterPro"/>
</dbReference>
<feature type="transmembrane region" description="Helical" evidence="10">
    <location>
        <begin position="100"/>
        <end position="121"/>
    </location>
</feature>
<gene>
    <name evidence="11" type="ORF">E1269_29055</name>
</gene>
<feature type="transmembrane region" description="Helical" evidence="10">
    <location>
        <begin position="355"/>
        <end position="376"/>
    </location>
</feature>
<feature type="transmembrane region" description="Helical" evidence="10">
    <location>
        <begin position="328"/>
        <end position="349"/>
    </location>
</feature>
<proteinExistence type="predicted"/>
<evidence type="ECO:0000313" key="11">
    <source>
        <dbReference type="EMBL" id="TDD98237.1"/>
    </source>
</evidence>
<dbReference type="Proteomes" id="UP000294739">
    <property type="component" value="Unassembled WGS sequence"/>
</dbReference>
<dbReference type="EMBL" id="SMKZ01000069">
    <property type="protein sequence ID" value="TDD98237.1"/>
    <property type="molecule type" value="Genomic_DNA"/>
</dbReference>
<evidence type="ECO:0000256" key="10">
    <source>
        <dbReference type="SAM" id="Phobius"/>
    </source>
</evidence>
<feature type="transmembrane region" description="Helical" evidence="10">
    <location>
        <begin position="218"/>
        <end position="237"/>
    </location>
</feature>
<comment type="subcellular location">
    <subcellularLocation>
        <location evidence="1">Endoplasmic reticulum membrane</location>
        <topology evidence="1">Multi-pass membrane protein</topology>
    </subcellularLocation>
</comment>
<feature type="transmembrane region" description="Helical" evidence="10">
    <location>
        <begin position="133"/>
        <end position="152"/>
    </location>
</feature>
<comment type="pathway">
    <text evidence="2">Glycolipid biosynthesis; glycosylphosphatidylinositol-anchor biosynthesis.</text>
</comment>
<evidence type="ECO:0000256" key="2">
    <source>
        <dbReference type="ARBA" id="ARBA00004687"/>
    </source>
</evidence>
<reference evidence="11 12" key="1">
    <citation type="submission" date="2019-03" db="EMBL/GenBank/DDBJ databases">
        <title>Draft genome sequences of novel Actinobacteria.</title>
        <authorList>
            <person name="Sahin N."/>
            <person name="Ay H."/>
            <person name="Saygin H."/>
        </authorList>
    </citation>
    <scope>NUCLEOTIDE SEQUENCE [LARGE SCALE GENOMIC DNA]</scope>
    <source>
        <strain evidence="11 12">5K138</strain>
    </source>
</reference>
<organism evidence="11 12">
    <name type="scientific">Jiangella asiatica</name>
    <dbReference type="NCBI Taxonomy" id="2530372"/>
    <lineage>
        <taxon>Bacteria</taxon>
        <taxon>Bacillati</taxon>
        <taxon>Actinomycetota</taxon>
        <taxon>Actinomycetes</taxon>
        <taxon>Jiangellales</taxon>
        <taxon>Jiangellaceae</taxon>
        <taxon>Jiangella</taxon>
    </lineage>
</organism>
<evidence type="ECO:0000256" key="4">
    <source>
        <dbReference type="ARBA" id="ARBA00022676"/>
    </source>
</evidence>
<comment type="caution">
    <text evidence="11">The sequence shown here is derived from an EMBL/GenBank/DDBJ whole genome shotgun (WGS) entry which is preliminary data.</text>
</comment>
<evidence type="ECO:0000256" key="3">
    <source>
        <dbReference type="ARBA" id="ARBA00022502"/>
    </source>
</evidence>
<evidence type="ECO:0000256" key="5">
    <source>
        <dbReference type="ARBA" id="ARBA00022679"/>
    </source>
</evidence>
<feature type="transmembrane region" description="Helical" evidence="10">
    <location>
        <begin position="285"/>
        <end position="307"/>
    </location>
</feature>
<dbReference type="GO" id="GO:0031501">
    <property type="term" value="C:mannosyltransferase complex"/>
    <property type="evidence" value="ECO:0007669"/>
    <property type="project" value="TreeGrafter"/>
</dbReference>
<dbReference type="InParanoid" id="A0A4V2YZR5"/>
<keyword evidence="8 10" id="KW-1133">Transmembrane helix</keyword>
<dbReference type="GO" id="GO:0004376">
    <property type="term" value="F:GPI mannosyltransferase activity"/>
    <property type="evidence" value="ECO:0007669"/>
    <property type="project" value="InterPro"/>
</dbReference>
<accession>A0A4V2YZR5</accession>
<feature type="transmembrane region" description="Helical" evidence="10">
    <location>
        <begin position="20"/>
        <end position="40"/>
    </location>
</feature>
<evidence type="ECO:0000256" key="7">
    <source>
        <dbReference type="ARBA" id="ARBA00022824"/>
    </source>
</evidence>
<keyword evidence="5" id="KW-0808">Transferase</keyword>
<evidence type="ECO:0000256" key="1">
    <source>
        <dbReference type="ARBA" id="ARBA00004477"/>
    </source>
</evidence>
<evidence type="ECO:0000256" key="9">
    <source>
        <dbReference type="ARBA" id="ARBA00023136"/>
    </source>
</evidence>
<dbReference type="GO" id="GO:0016020">
    <property type="term" value="C:membrane"/>
    <property type="evidence" value="ECO:0007669"/>
    <property type="project" value="GOC"/>
</dbReference>
<dbReference type="GO" id="GO:0006506">
    <property type="term" value="P:GPI anchor biosynthetic process"/>
    <property type="evidence" value="ECO:0007669"/>
    <property type="project" value="UniProtKB-UniPathway"/>
</dbReference>
<keyword evidence="12" id="KW-1185">Reference proteome</keyword>
<feature type="transmembrane region" description="Helical" evidence="10">
    <location>
        <begin position="172"/>
        <end position="198"/>
    </location>
</feature>
<dbReference type="UniPathway" id="UPA00196"/>
<protein>
    <submittedName>
        <fullName evidence="11">Uncharacterized protein</fullName>
    </submittedName>
</protein>
<dbReference type="OrthoDB" id="151635at2"/>
<keyword evidence="7" id="KW-0256">Endoplasmic reticulum</keyword>
<dbReference type="PANTHER" id="PTHR12468">
    <property type="entry name" value="GPI MANNOSYLTRANSFERASE 2"/>
    <property type="match status" value="1"/>
</dbReference>
<name>A0A4V2YZR5_9ACTN</name>
<evidence type="ECO:0000256" key="8">
    <source>
        <dbReference type="ARBA" id="ARBA00022989"/>
    </source>
</evidence>
<evidence type="ECO:0000313" key="12">
    <source>
        <dbReference type="Proteomes" id="UP000294739"/>
    </source>
</evidence>
<keyword evidence="3" id="KW-0337">GPI-anchor biosynthesis</keyword>